<evidence type="ECO:0000313" key="1">
    <source>
        <dbReference type="EMBL" id="EGC19786.1"/>
    </source>
</evidence>
<keyword evidence="2" id="KW-1185">Reference proteome</keyword>
<name>F0F7U3_9BACT</name>
<dbReference type="HOGENOM" id="CLU_3102244_0_0_10"/>
<protein>
    <submittedName>
        <fullName evidence="1">Uncharacterized protein</fullName>
    </submittedName>
</protein>
<dbReference type="EMBL" id="AEWX01000024">
    <property type="protein sequence ID" value="EGC19786.1"/>
    <property type="molecule type" value="Genomic_DNA"/>
</dbReference>
<comment type="caution">
    <text evidence="1">The sequence shown here is derived from an EMBL/GenBank/DDBJ whole genome shotgun (WGS) entry which is preliminary data.</text>
</comment>
<organism evidence="1 2">
    <name type="scientific">Prevotella multiformis DSM 16608</name>
    <dbReference type="NCBI Taxonomy" id="888743"/>
    <lineage>
        <taxon>Bacteria</taxon>
        <taxon>Pseudomonadati</taxon>
        <taxon>Bacteroidota</taxon>
        <taxon>Bacteroidia</taxon>
        <taxon>Bacteroidales</taxon>
        <taxon>Prevotellaceae</taxon>
        <taxon>Prevotella</taxon>
    </lineage>
</organism>
<sequence length="51" mass="5948">MVSRDDRSVPTIRRPITAYVPNDTTREETFFYHGDHLVSMSYITDNHAYNG</sequence>
<reference evidence="1 2" key="1">
    <citation type="submission" date="2011-01" db="EMBL/GenBank/DDBJ databases">
        <authorList>
            <person name="Muzny D."/>
            <person name="Qin X."/>
            <person name="Deng J."/>
            <person name="Jiang H."/>
            <person name="Liu Y."/>
            <person name="Qu J."/>
            <person name="Song X.-Z."/>
            <person name="Zhang L."/>
            <person name="Thornton R."/>
            <person name="Coyle M."/>
            <person name="Francisco L."/>
            <person name="Jackson L."/>
            <person name="Javaid M."/>
            <person name="Korchina V."/>
            <person name="Kovar C."/>
            <person name="Mata R."/>
            <person name="Mathew T."/>
            <person name="Ngo R."/>
            <person name="Nguyen L."/>
            <person name="Nguyen N."/>
            <person name="Okwuonu G."/>
            <person name="Ongeri F."/>
            <person name="Pham C."/>
            <person name="Simmons D."/>
            <person name="Wilczek-Boney K."/>
            <person name="Hale W."/>
            <person name="Jakkamsetti A."/>
            <person name="Pham P."/>
            <person name="Ruth R."/>
            <person name="San Lucas F."/>
            <person name="Warren J."/>
            <person name="Zhang J."/>
            <person name="Zhao Z."/>
            <person name="Zhou C."/>
            <person name="Zhu D."/>
            <person name="Lee S."/>
            <person name="Bess C."/>
            <person name="Blankenburg K."/>
            <person name="Forbes L."/>
            <person name="Fu Q."/>
            <person name="Gubbala S."/>
            <person name="Hirani K."/>
            <person name="Jayaseelan J.C."/>
            <person name="Lara F."/>
            <person name="Munidasa M."/>
            <person name="Palculict T."/>
            <person name="Patil S."/>
            <person name="Pu L.-L."/>
            <person name="Saada N."/>
            <person name="Tang L."/>
            <person name="Weissenberger G."/>
            <person name="Zhu Y."/>
            <person name="Hemphill L."/>
            <person name="Shang Y."/>
            <person name="Youmans B."/>
            <person name="Ayvaz T."/>
            <person name="Ross M."/>
            <person name="Santibanez J."/>
            <person name="Aqrawi P."/>
            <person name="Gross S."/>
            <person name="Joshi V."/>
            <person name="Fowler G."/>
            <person name="Nazareth L."/>
            <person name="Reid J."/>
            <person name="Worley K."/>
            <person name="Petrosino J."/>
            <person name="Highlander S."/>
            <person name="Gibbs R."/>
        </authorList>
    </citation>
    <scope>NUCLEOTIDE SEQUENCE [LARGE SCALE GENOMIC DNA]</scope>
    <source>
        <strain evidence="1 2">DSM 16608</strain>
    </source>
</reference>
<accession>F0F7U3</accession>
<evidence type="ECO:0000313" key="2">
    <source>
        <dbReference type="Proteomes" id="UP000005697"/>
    </source>
</evidence>
<gene>
    <name evidence="1" type="ORF">HMPREF9141_1660</name>
</gene>
<dbReference type="AlphaFoldDB" id="F0F7U3"/>
<proteinExistence type="predicted"/>
<dbReference type="Proteomes" id="UP000005697">
    <property type="component" value="Unassembled WGS sequence"/>
</dbReference>